<dbReference type="Pfam" id="PF00294">
    <property type="entry name" value="PfkB"/>
    <property type="match status" value="1"/>
</dbReference>
<evidence type="ECO:0000256" key="4">
    <source>
        <dbReference type="ARBA" id="ARBA00022777"/>
    </source>
</evidence>
<organism evidence="8 9">
    <name type="scientific">Dietzia natronolimnaea</name>
    <dbReference type="NCBI Taxonomy" id="161920"/>
    <lineage>
        <taxon>Bacteria</taxon>
        <taxon>Bacillati</taxon>
        <taxon>Actinomycetota</taxon>
        <taxon>Actinomycetes</taxon>
        <taxon>Mycobacteriales</taxon>
        <taxon>Dietziaceae</taxon>
        <taxon>Dietzia</taxon>
    </lineage>
</organism>
<evidence type="ECO:0000259" key="7">
    <source>
        <dbReference type="Pfam" id="PF00294"/>
    </source>
</evidence>
<dbReference type="InterPro" id="IPR002173">
    <property type="entry name" value="Carboh/pur_kinase_PfkB_CS"/>
</dbReference>
<feature type="domain" description="Carbohydrate kinase PfkB" evidence="7">
    <location>
        <begin position="7"/>
        <end position="310"/>
    </location>
</feature>
<dbReference type="PANTHER" id="PTHR46566:SF5">
    <property type="entry name" value="1-PHOSPHOFRUCTOKINASE"/>
    <property type="match status" value="1"/>
</dbReference>
<dbReference type="RefSeq" id="WP_095718522.1">
    <property type="nucleotide sequence ID" value="NZ_NTGA01000019.1"/>
</dbReference>
<keyword evidence="5" id="KW-0067">ATP-binding</keyword>
<proteinExistence type="inferred from homology"/>
<gene>
    <name evidence="8" type="ORF">CEY15_11225</name>
</gene>
<protein>
    <submittedName>
        <fullName evidence="8">1-phosphofructokinase</fullName>
    </submittedName>
</protein>
<dbReference type="NCBIfam" id="TIGR03168">
    <property type="entry name" value="1-PFK"/>
    <property type="match status" value="1"/>
</dbReference>
<evidence type="ECO:0000313" key="8">
    <source>
        <dbReference type="EMBL" id="PAY22890.1"/>
    </source>
</evidence>
<dbReference type="EMBL" id="NTGA01000019">
    <property type="protein sequence ID" value="PAY22890.1"/>
    <property type="molecule type" value="Genomic_DNA"/>
</dbReference>
<dbReference type="PANTHER" id="PTHR46566">
    <property type="entry name" value="1-PHOSPHOFRUCTOKINASE-RELATED"/>
    <property type="match status" value="1"/>
</dbReference>
<dbReference type="InterPro" id="IPR017583">
    <property type="entry name" value="Tagatose/fructose_Pkinase"/>
</dbReference>
<dbReference type="AlphaFoldDB" id="A0A2A2WNY0"/>
<evidence type="ECO:0000256" key="5">
    <source>
        <dbReference type="ARBA" id="ARBA00022840"/>
    </source>
</evidence>
<dbReference type="OrthoDB" id="9801219at2"/>
<sequence length="326" mass="32395">MIVTLTMNPSVDRSAVLATALTLGAVNRIADSHDSPGGKGINVARVLAAGGTEATAVFPAPAHDPFVAMCSAAGVPAAVVPAEGPVRVNLTLADPDGTTTKINAPGPVATPEMLDRVRSDVAALAAKATWVVLSGSLPGGVSAGFYADLVAELRGTGARLAVDTSDAPLAALAARFPSAAPDLVKPNGEELGQLAGVDGVELERRAADGDLAPVVETARTLRASGVGTVLVTLGGAGAVLVGGGDDDDADGEAWFATTPPVRVRSTVGAGDSALAGYLLADARGLPPAERLAWAVSHGSVAASLAGTGLPLGLDPDTFRATVRRLD</sequence>
<dbReference type="GO" id="GO:0005829">
    <property type="term" value="C:cytosol"/>
    <property type="evidence" value="ECO:0007669"/>
    <property type="project" value="TreeGrafter"/>
</dbReference>
<evidence type="ECO:0000313" key="9">
    <source>
        <dbReference type="Proteomes" id="UP000218810"/>
    </source>
</evidence>
<dbReference type="Proteomes" id="UP000218810">
    <property type="component" value="Unassembled WGS sequence"/>
</dbReference>
<dbReference type="GO" id="GO:0005524">
    <property type="term" value="F:ATP binding"/>
    <property type="evidence" value="ECO:0007669"/>
    <property type="project" value="UniProtKB-KW"/>
</dbReference>
<evidence type="ECO:0000256" key="2">
    <source>
        <dbReference type="ARBA" id="ARBA00022679"/>
    </source>
</evidence>
<dbReference type="PROSITE" id="PS00584">
    <property type="entry name" value="PFKB_KINASES_2"/>
    <property type="match status" value="1"/>
</dbReference>
<keyword evidence="3" id="KW-0547">Nucleotide-binding</keyword>
<dbReference type="Gene3D" id="3.40.1190.20">
    <property type="match status" value="1"/>
</dbReference>
<comment type="caution">
    <text evidence="8">The sequence shown here is derived from an EMBL/GenBank/DDBJ whole genome shotgun (WGS) entry which is preliminary data.</text>
</comment>
<keyword evidence="2 6" id="KW-0808">Transferase</keyword>
<keyword evidence="9" id="KW-1185">Reference proteome</keyword>
<dbReference type="GO" id="GO:0008443">
    <property type="term" value="F:phosphofructokinase activity"/>
    <property type="evidence" value="ECO:0007669"/>
    <property type="project" value="TreeGrafter"/>
</dbReference>
<dbReference type="InterPro" id="IPR029056">
    <property type="entry name" value="Ribokinase-like"/>
</dbReference>
<dbReference type="InterPro" id="IPR011611">
    <property type="entry name" value="PfkB_dom"/>
</dbReference>
<dbReference type="SUPFAM" id="SSF53613">
    <property type="entry name" value="Ribokinase-like"/>
    <property type="match status" value="1"/>
</dbReference>
<name>A0A2A2WNY0_9ACTN</name>
<comment type="similarity">
    <text evidence="1">Belongs to the carbohydrate kinase PfkB family.</text>
</comment>
<reference evidence="9" key="1">
    <citation type="submission" date="2017-09" db="EMBL/GenBank/DDBJ databases">
        <authorList>
            <person name="Zhang Y."/>
            <person name="Huang X."/>
            <person name="Liu J."/>
            <person name="Lu L."/>
            <person name="Peng K."/>
        </authorList>
    </citation>
    <scope>NUCLEOTIDE SEQUENCE [LARGE SCALE GENOMIC DNA]</scope>
    <source>
        <strain evidence="9">S-XJ-1</strain>
    </source>
</reference>
<accession>A0A2A2WNY0</accession>
<evidence type="ECO:0000256" key="3">
    <source>
        <dbReference type="ARBA" id="ARBA00022741"/>
    </source>
</evidence>
<keyword evidence="4 8" id="KW-0418">Kinase</keyword>
<dbReference type="PIRSF" id="PIRSF000535">
    <property type="entry name" value="1PFK/6PFK/LacC"/>
    <property type="match status" value="1"/>
</dbReference>
<evidence type="ECO:0000256" key="1">
    <source>
        <dbReference type="ARBA" id="ARBA00010688"/>
    </source>
</evidence>
<evidence type="ECO:0000256" key="6">
    <source>
        <dbReference type="PIRNR" id="PIRNR000535"/>
    </source>
</evidence>
<dbReference type="CDD" id="cd01164">
    <property type="entry name" value="FruK_PfkB_like"/>
    <property type="match status" value="1"/>
</dbReference>